<evidence type="ECO:0000256" key="1">
    <source>
        <dbReference type="ARBA" id="ARBA00022679"/>
    </source>
</evidence>
<organism evidence="6 7">
    <name type="scientific">Paeniglutamicibacter gangotriensis</name>
    <dbReference type="NCBI Taxonomy" id="254787"/>
    <lineage>
        <taxon>Bacteria</taxon>
        <taxon>Bacillati</taxon>
        <taxon>Actinomycetota</taxon>
        <taxon>Actinomycetes</taxon>
        <taxon>Micrococcales</taxon>
        <taxon>Micrococcaceae</taxon>
        <taxon>Paeniglutamicibacter</taxon>
    </lineage>
</organism>
<dbReference type="GO" id="GO:0016301">
    <property type="term" value="F:kinase activity"/>
    <property type="evidence" value="ECO:0007669"/>
    <property type="project" value="UniProtKB-KW"/>
</dbReference>
<dbReference type="InterPro" id="IPR003018">
    <property type="entry name" value="GAF"/>
</dbReference>
<name>A0A5B0EKZ9_9MICC</name>
<reference evidence="6 7" key="1">
    <citation type="submission" date="2019-07" db="EMBL/GenBank/DDBJ databases">
        <title>Analysis of the biochemical properties, biological activity and biotechnological potential of siderophores and biosurfactants produced by Antarctic psychrotolerant bacteria.</title>
        <authorList>
            <person name="Styczynski M."/>
            <person name="Krucon T."/>
            <person name="Decewicz P."/>
            <person name="Dziewit L."/>
        </authorList>
    </citation>
    <scope>NUCLEOTIDE SEQUENCE [LARGE SCALE GENOMIC DNA]</scope>
    <source>
        <strain evidence="6 7">ANT_H27</strain>
    </source>
</reference>
<dbReference type="Gene3D" id="1.10.10.10">
    <property type="entry name" value="Winged helix-like DNA-binding domain superfamily/Winged helix DNA-binding domain"/>
    <property type="match status" value="1"/>
</dbReference>
<dbReference type="AlphaFoldDB" id="A0A5B0EKZ9"/>
<dbReference type="EMBL" id="VOBL01000004">
    <property type="protein sequence ID" value="KAA0978571.1"/>
    <property type="molecule type" value="Genomic_DNA"/>
</dbReference>
<keyword evidence="4" id="KW-0804">Transcription</keyword>
<dbReference type="PROSITE" id="PS50921">
    <property type="entry name" value="ANTAR"/>
    <property type="match status" value="1"/>
</dbReference>
<dbReference type="Pfam" id="PF13185">
    <property type="entry name" value="GAF_2"/>
    <property type="match status" value="1"/>
</dbReference>
<evidence type="ECO:0000313" key="7">
    <source>
        <dbReference type="Proteomes" id="UP000323856"/>
    </source>
</evidence>
<evidence type="ECO:0000259" key="5">
    <source>
        <dbReference type="PROSITE" id="PS50921"/>
    </source>
</evidence>
<keyword evidence="3" id="KW-0805">Transcription regulation</keyword>
<accession>A0A5B0EKZ9</accession>
<dbReference type="OrthoDB" id="3820533at2"/>
<comment type="caution">
    <text evidence="6">The sequence shown here is derived from an EMBL/GenBank/DDBJ whole genome shotgun (WGS) entry which is preliminary data.</text>
</comment>
<dbReference type="Pfam" id="PF03861">
    <property type="entry name" value="ANTAR"/>
    <property type="match status" value="1"/>
</dbReference>
<sequence length="238" mass="26561">MTTVNDYIQDLLTETHDLESFLNALTHITAESMSVEGGEVLCGITLRRHKRAGTVASNNALAQRLDEVQYDFGDGPCLSACTDQRIFNIPDIEQEPRWPEYFREIMSSGVRSMLAVPLRLDTGDTAAINLYSMRVRGFNEEAVQRVQRYADEASTLLNLAVRMAQHRDNEENLRLALASRTTIDLAVGIIMGQNKCSQERAMEILKSASSTRNIKLRTVAATVIASTTNQPVETHFEP</sequence>
<dbReference type="InterPro" id="IPR029016">
    <property type="entry name" value="GAF-like_dom_sf"/>
</dbReference>
<dbReference type="InterPro" id="IPR012074">
    <property type="entry name" value="GAF_ANTAR"/>
</dbReference>
<evidence type="ECO:0000256" key="3">
    <source>
        <dbReference type="ARBA" id="ARBA00023015"/>
    </source>
</evidence>
<gene>
    <name evidence="6" type="ORF">FQ154_04865</name>
</gene>
<dbReference type="SMART" id="SM01012">
    <property type="entry name" value="ANTAR"/>
    <property type="match status" value="1"/>
</dbReference>
<dbReference type="Gene3D" id="3.30.450.40">
    <property type="match status" value="1"/>
</dbReference>
<evidence type="ECO:0000313" key="6">
    <source>
        <dbReference type="EMBL" id="KAA0978571.1"/>
    </source>
</evidence>
<dbReference type="SMART" id="SM00065">
    <property type="entry name" value="GAF"/>
    <property type="match status" value="1"/>
</dbReference>
<feature type="domain" description="ANTAR" evidence="5">
    <location>
        <begin position="163"/>
        <end position="224"/>
    </location>
</feature>
<dbReference type="SUPFAM" id="SSF52172">
    <property type="entry name" value="CheY-like"/>
    <property type="match status" value="1"/>
</dbReference>
<protein>
    <submittedName>
        <fullName evidence="6">GAF and ANTAR domain-containing protein</fullName>
    </submittedName>
</protein>
<dbReference type="PIRSF" id="PIRSF036625">
    <property type="entry name" value="GAF_ANTAR"/>
    <property type="match status" value="1"/>
</dbReference>
<keyword evidence="1" id="KW-0808">Transferase</keyword>
<keyword evidence="2" id="KW-0418">Kinase</keyword>
<dbReference type="SUPFAM" id="SSF55781">
    <property type="entry name" value="GAF domain-like"/>
    <property type="match status" value="1"/>
</dbReference>
<evidence type="ECO:0000256" key="4">
    <source>
        <dbReference type="ARBA" id="ARBA00023163"/>
    </source>
</evidence>
<evidence type="ECO:0000256" key="2">
    <source>
        <dbReference type="ARBA" id="ARBA00022777"/>
    </source>
</evidence>
<dbReference type="Proteomes" id="UP000323856">
    <property type="component" value="Unassembled WGS sequence"/>
</dbReference>
<dbReference type="RefSeq" id="WP_149618874.1">
    <property type="nucleotide sequence ID" value="NZ_VOBL01000004.1"/>
</dbReference>
<dbReference type="InterPro" id="IPR005561">
    <property type="entry name" value="ANTAR"/>
</dbReference>
<dbReference type="InterPro" id="IPR036388">
    <property type="entry name" value="WH-like_DNA-bd_sf"/>
</dbReference>
<dbReference type="GO" id="GO:0003723">
    <property type="term" value="F:RNA binding"/>
    <property type="evidence" value="ECO:0007669"/>
    <property type="project" value="InterPro"/>
</dbReference>
<dbReference type="InterPro" id="IPR011006">
    <property type="entry name" value="CheY-like_superfamily"/>
</dbReference>
<proteinExistence type="predicted"/>